<sequence length="353" mass="40444">MDYKFMLIKNKYKFLYKQKMMILDENFVSTVSEEISLFIKELTLYGITLKSLCNKRPEGNEKDLLLNIAFALAENNGLSNLIQKHRALPIKKISKFTYESASFIEKWQSYIISYYLILSKSQYSNIKNYLNIQLNDINQIEDINDNENIFQKNDALVIYDENHTHNLGTGVLLKTFKDNAIILNSYGDFIKIKLNKEDSPIIGAIINGEIIKSYKIHKYPILASSISLILLLLVGFALYTQASTTIILDMDASIKIQVNKFNKIISVTPNNSNGKKIISSLKLEGKAVDESLYNMLNKAKELEIIKEKSIIYIYVNGDKLKESNLISSENFIKENKIEARINNSGNEYNINVK</sequence>
<dbReference type="Pfam" id="PF23750">
    <property type="entry name" value="RsgI_M"/>
    <property type="match status" value="1"/>
</dbReference>
<evidence type="ECO:0000256" key="6">
    <source>
        <dbReference type="SAM" id="Phobius"/>
    </source>
</evidence>
<feature type="domain" description="RsgI N-terminal anti-sigma" evidence="7">
    <location>
        <begin position="168"/>
        <end position="217"/>
    </location>
</feature>
<evidence type="ECO:0000259" key="7">
    <source>
        <dbReference type="PROSITE" id="PS51849"/>
    </source>
</evidence>
<evidence type="ECO:0000256" key="4">
    <source>
        <dbReference type="ARBA" id="ARBA00022989"/>
    </source>
</evidence>
<evidence type="ECO:0000256" key="2">
    <source>
        <dbReference type="ARBA" id="ARBA00022475"/>
    </source>
</evidence>
<evidence type="ECO:0000313" key="8">
    <source>
        <dbReference type="EMBL" id="MBU5592002.1"/>
    </source>
</evidence>
<comment type="subcellular location">
    <subcellularLocation>
        <location evidence="1">Cell membrane</location>
        <topology evidence="1">Single-pass membrane protein</topology>
    </subcellularLocation>
</comment>
<dbReference type="InterPro" id="IPR024449">
    <property type="entry name" value="Anti-sigma_RsgI_N"/>
</dbReference>
<evidence type="ECO:0000256" key="5">
    <source>
        <dbReference type="ARBA" id="ARBA00023136"/>
    </source>
</evidence>
<accession>A0ABS6F0H5</accession>
<dbReference type="Proteomes" id="UP000736583">
    <property type="component" value="Unassembled WGS sequence"/>
</dbReference>
<proteinExistence type="predicted"/>
<dbReference type="InterPro" id="IPR055431">
    <property type="entry name" value="RsgI_M"/>
</dbReference>
<reference evidence="8 9" key="1">
    <citation type="submission" date="2021-06" db="EMBL/GenBank/DDBJ databases">
        <authorList>
            <person name="Sun Q."/>
            <person name="Li D."/>
        </authorList>
    </citation>
    <scope>NUCLEOTIDE SEQUENCE [LARGE SCALE GENOMIC DNA]</scope>
    <source>
        <strain evidence="8 9">MSJ-4</strain>
    </source>
</reference>
<protein>
    <submittedName>
        <fullName evidence="8">Anti-sigma factor domain-containing protein</fullName>
    </submittedName>
</protein>
<keyword evidence="9" id="KW-1185">Reference proteome</keyword>
<keyword evidence="3 6" id="KW-0812">Transmembrane</keyword>
<evidence type="ECO:0000313" key="9">
    <source>
        <dbReference type="Proteomes" id="UP000736583"/>
    </source>
</evidence>
<comment type="caution">
    <text evidence="8">The sequence shown here is derived from an EMBL/GenBank/DDBJ whole genome shotgun (WGS) entry which is preliminary data.</text>
</comment>
<feature type="transmembrane region" description="Helical" evidence="6">
    <location>
        <begin position="219"/>
        <end position="239"/>
    </location>
</feature>
<keyword evidence="4 6" id="KW-1133">Transmembrane helix</keyword>
<name>A0ABS6F0H5_9CLOT</name>
<evidence type="ECO:0000256" key="1">
    <source>
        <dbReference type="ARBA" id="ARBA00004162"/>
    </source>
</evidence>
<dbReference type="EMBL" id="JAHLQL010000002">
    <property type="protein sequence ID" value="MBU5592002.1"/>
    <property type="molecule type" value="Genomic_DNA"/>
</dbReference>
<gene>
    <name evidence="8" type="ORF">KQI89_09495</name>
</gene>
<dbReference type="PROSITE" id="PS51849">
    <property type="entry name" value="RSGI_N"/>
    <property type="match status" value="1"/>
</dbReference>
<organism evidence="8 9">
    <name type="scientific">Clostridium simiarum</name>
    <dbReference type="NCBI Taxonomy" id="2841506"/>
    <lineage>
        <taxon>Bacteria</taxon>
        <taxon>Bacillati</taxon>
        <taxon>Bacillota</taxon>
        <taxon>Clostridia</taxon>
        <taxon>Eubacteriales</taxon>
        <taxon>Clostridiaceae</taxon>
        <taxon>Clostridium</taxon>
    </lineage>
</organism>
<dbReference type="RefSeq" id="WP_216456898.1">
    <property type="nucleotide sequence ID" value="NZ_JAHLQL010000002.1"/>
</dbReference>
<evidence type="ECO:0000256" key="3">
    <source>
        <dbReference type="ARBA" id="ARBA00022692"/>
    </source>
</evidence>
<keyword evidence="2" id="KW-1003">Cell membrane</keyword>
<keyword evidence="5 6" id="KW-0472">Membrane</keyword>